<sequence>MAMVVAISVLCTFCVSVFVAMAVISYKVCKQRQHKDASSFPCTVAATPYWTVPNPFTWSKRHPAPSNVQISQSTPDLHHGEEVPGSPGLFHQEEQIGRAHYKTVIKQSTMPTMSNRHLTFQRQLSHKLDLSNVEFSIHSVKYKEQPDAGRMLKPELYRQDAQELRSSQVQTAHADKPCGRLHFSIRFCHVTECLVVRVLKAEELPAKDFSGTSDPYVKLYLLPDRKNKFQTKVHRKTLNPDFNEHFRFPVPFNALEERVLQFSIYDFDRFSRHDLIGVVLVRDITAGDTQLSQEATFCRDIAGVQREEVELGELMMSLCYLPTAGRLTITMIKARNLKAMDLNGTSDPYIKVSLMCHNKRIKKKKTSVKKSTLSPVYNEVIVFDVPQENIEDVSLVIKVIDYDRLGSNELMGCSVVGPDYVGRDHWYEMLSNPRRPIAHWYALMENLPVALQGRSDHRASVAHPGTSD</sequence>
<keyword evidence="3" id="KW-0677">Repeat</keyword>
<evidence type="ECO:0000256" key="7">
    <source>
        <dbReference type="ARBA" id="ARBA00037847"/>
    </source>
</evidence>
<feature type="domain" description="C2" evidence="9">
    <location>
        <begin position="310"/>
        <end position="441"/>
    </location>
</feature>
<dbReference type="HOGENOM" id="CLU_023008_8_3_1"/>
<dbReference type="GO" id="GO:0005544">
    <property type="term" value="F:calcium-dependent phospholipid binding"/>
    <property type="evidence" value="ECO:0007669"/>
    <property type="project" value="TreeGrafter"/>
</dbReference>
<name>R7UL18_CAPTE</name>
<keyword evidence="12" id="KW-1185">Reference proteome</keyword>
<evidence type="ECO:0000313" key="10">
    <source>
        <dbReference type="EMBL" id="ELU04478.1"/>
    </source>
</evidence>
<dbReference type="FunFam" id="2.60.40.150:FF:000011">
    <property type="entry name" value="Synaptotagmin 6"/>
    <property type="match status" value="1"/>
</dbReference>
<dbReference type="STRING" id="283909.R7UL18"/>
<evidence type="ECO:0000256" key="5">
    <source>
        <dbReference type="ARBA" id="ARBA00022989"/>
    </source>
</evidence>
<dbReference type="FunFam" id="2.60.40.150:FF:000005">
    <property type="entry name" value="Synaptotagmin 6"/>
    <property type="match status" value="1"/>
</dbReference>
<dbReference type="EMBL" id="KB302274">
    <property type="protein sequence ID" value="ELU04478.1"/>
    <property type="molecule type" value="Genomic_DNA"/>
</dbReference>
<keyword evidence="5" id="KW-1133">Transmembrane helix</keyword>
<accession>R7UL18</accession>
<dbReference type="OrthoDB" id="67700at2759"/>
<dbReference type="PROSITE" id="PS50004">
    <property type="entry name" value="C2"/>
    <property type="match status" value="2"/>
</dbReference>
<feature type="compositionally biased region" description="Polar residues" evidence="8">
    <location>
        <begin position="66"/>
        <end position="75"/>
    </location>
</feature>
<dbReference type="GO" id="GO:0030276">
    <property type="term" value="F:clathrin binding"/>
    <property type="evidence" value="ECO:0007669"/>
    <property type="project" value="TreeGrafter"/>
</dbReference>
<organism evidence="10">
    <name type="scientific">Capitella teleta</name>
    <name type="common">Polychaete worm</name>
    <dbReference type="NCBI Taxonomy" id="283909"/>
    <lineage>
        <taxon>Eukaryota</taxon>
        <taxon>Metazoa</taxon>
        <taxon>Spiralia</taxon>
        <taxon>Lophotrochozoa</taxon>
        <taxon>Annelida</taxon>
        <taxon>Polychaeta</taxon>
        <taxon>Sedentaria</taxon>
        <taxon>Scolecida</taxon>
        <taxon>Capitellidae</taxon>
        <taxon>Capitella</taxon>
    </lineage>
</organism>
<dbReference type="InterPro" id="IPR001565">
    <property type="entry name" value="Synaptotagmin"/>
</dbReference>
<dbReference type="Proteomes" id="UP000014760">
    <property type="component" value="Unassembled WGS sequence"/>
</dbReference>
<dbReference type="GO" id="GO:0005886">
    <property type="term" value="C:plasma membrane"/>
    <property type="evidence" value="ECO:0007669"/>
    <property type="project" value="TreeGrafter"/>
</dbReference>
<reference evidence="12" key="1">
    <citation type="submission" date="2012-12" db="EMBL/GenBank/DDBJ databases">
        <authorList>
            <person name="Hellsten U."/>
            <person name="Grimwood J."/>
            <person name="Chapman J.A."/>
            <person name="Shapiro H."/>
            <person name="Aerts A."/>
            <person name="Otillar R.P."/>
            <person name="Terry A.Y."/>
            <person name="Boore J.L."/>
            <person name="Simakov O."/>
            <person name="Marletaz F."/>
            <person name="Cho S.-J."/>
            <person name="Edsinger-Gonzales E."/>
            <person name="Havlak P."/>
            <person name="Kuo D.-H."/>
            <person name="Larsson T."/>
            <person name="Lv J."/>
            <person name="Arendt D."/>
            <person name="Savage R."/>
            <person name="Osoegawa K."/>
            <person name="de Jong P."/>
            <person name="Lindberg D.R."/>
            <person name="Seaver E.C."/>
            <person name="Weisblat D.A."/>
            <person name="Putnam N.H."/>
            <person name="Grigoriev I.V."/>
            <person name="Rokhsar D.S."/>
        </authorList>
    </citation>
    <scope>NUCLEOTIDE SEQUENCE</scope>
    <source>
        <strain evidence="12">I ESC-2004</strain>
    </source>
</reference>
<dbReference type="EMBL" id="AMQN01008151">
    <property type="status" value="NOT_ANNOTATED_CDS"/>
    <property type="molecule type" value="Genomic_DNA"/>
</dbReference>
<keyword evidence="6" id="KW-0472">Membrane</keyword>
<keyword evidence="2" id="KW-0479">Metal-binding</keyword>
<evidence type="ECO:0000256" key="2">
    <source>
        <dbReference type="ARBA" id="ARBA00022723"/>
    </source>
</evidence>
<dbReference type="InterPro" id="IPR000008">
    <property type="entry name" value="C2_dom"/>
</dbReference>
<evidence type="ECO:0000256" key="8">
    <source>
        <dbReference type="SAM" id="MobiDB-lite"/>
    </source>
</evidence>
<dbReference type="GO" id="GO:0000149">
    <property type="term" value="F:SNARE binding"/>
    <property type="evidence" value="ECO:0007669"/>
    <property type="project" value="TreeGrafter"/>
</dbReference>
<evidence type="ECO:0000256" key="6">
    <source>
        <dbReference type="ARBA" id="ARBA00023136"/>
    </source>
</evidence>
<evidence type="ECO:0000313" key="12">
    <source>
        <dbReference type="Proteomes" id="UP000014760"/>
    </source>
</evidence>
<proteinExistence type="predicted"/>
<dbReference type="InterPro" id="IPR035892">
    <property type="entry name" value="C2_domain_sf"/>
</dbReference>
<dbReference type="EnsemblMetazoa" id="CapteT181126">
    <property type="protein sequence ID" value="CapteP181126"/>
    <property type="gene ID" value="CapteG181126"/>
</dbReference>
<dbReference type="PANTHER" id="PTHR10024:SF374">
    <property type="entry name" value="C2 DOMAIN-CONTAINING PROTEIN"/>
    <property type="match status" value="1"/>
</dbReference>
<evidence type="ECO:0000256" key="1">
    <source>
        <dbReference type="ARBA" id="ARBA00022692"/>
    </source>
</evidence>
<gene>
    <name evidence="10" type="primary">Syt9</name>
    <name evidence="10" type="ORF">CAPTEDRAFT_181126</name>
</gene>
<evidence type="ECO:0000259" key="9">
    <source>
        <dbReference type="PROSITE" id="PS50004"/>
    </source>
</evidence>
<reference evidence="11" key="3">
    <citation type="submission" date="2015-06" db="UniProtKB">
        <authorList>
            <consortium name="EnsemblMetazoa"/>
        </authorList>
    </citation>
    <scope>IDENTIFICATION</scope>
</reference>
<comment type="subcellular location">
    <subcellularLocation>
        <location evidence="7">Endomembrane system</location>
        <topology evidence="7">Single-pass membrane protein</topology>
    </subcellularLocation>
</comment>
<evidence type="ECO:0000313" key="11">
    <source>
        <dbReference type="EnsemblMetazoa" id="CapteP181126"/>
    </source>
</evidence>
<dbReference type="AlphaFoldDB" id="R7UL18"/>
<dbReference type="GO" id="GO:0001786">
    <property type="term" value="F:phosphatidylserine binding"/>
    <property type="evidence" value="ECO:0007669"/>
    <property type="project" value="TreeGrafter"/>
</dbReference>
<dbReference type="SUPFAM" id="SSF49562">
    <property type="entry name" value="C2 domain (Calcium/lipid-binding domain, CaLB)"/>
    <property type="match status" value="2"/>
</dbReference>
<dbReference type="GO" id="GO:0017156">
    <property type="term" value="P:calcium-ion regulated exocytosis"/>
    <property type="evidence" value="ECO:0007669"/>
    <property type="project" value="TreeGrafter"/>
</dbReference>
<dbReference type="OMA" id="TRHNSIR"/>
<dbReference type="PRINTS" id="PR00360">
    <property type="entry name" value="C2DOMAIN"/>
</dbReference>
<evidence type="ECO:0000256" key="4">
    <source>
        <dbReference type="ARBA" id="ARBA00022837"/>
    </source>
</evidence>
<dbReference type="Gene3D" id="2.60.40.150">
    <property type="entry name" value="C2 domain"/>
    <property type="match status" value="2"/>
</dbReference>
<dbReference type="Pfam" id="PF00168">
    <property type="entry name" value="C2"/>
    <property type="match status" value="2"/>
</dbReference>
<dbReference type="GO" id="GO:0070382">
    <property type="term" value="C:exocytic vesicle"/>
    <property type="evidence" value="ECO:0007669"/>
    <property type="project" value="TreeGrafter"/>
</dbReference>
<feature type="region of interest" description="Disordered" evidence="8">
    <location>
        <begin position="63"/>
        <end position="83"/>
    </location>
</feature>
<protein>
    <submittedName>
        <fullName evidence="10">Synaptotagmin 9</fullName>
    </submittedName>
</protein>
<dbReference type="SMART" id="SM00239">
    <property type="entry name" value="C2"/>
    <property type="match status" value="2"/>
</dbReference>
<dbReference type="PRINTS" id="PR00399">
    <property type="entry name" value="SYNAPTOTAGMN"/>
</dbReference>
<evidence type="ECO:0000256" key="3">
    <source>
        <dbReference type="ARBA" id="ARBA00022737"/>
    </source>
</evidence>
<dbReference type="GO" id="GO:0005509">
    <property type="term" value="F:calcium ion binding"/>
    <property type="evidence" value="ECO:0007669"/>
    <property type="project" value="TreeGrafter"/>
</dbReference>
<keyword evidence="4" id="KW-0106">Calcium</keyword>
<dbReference type="PANTHER" id="PTHR10024">
    <property type="entry name" value="SYNAPTOTAGMIN"/>
    <property type="match status" value="1"/>
</dbReference>
<keyword evidence="1" id="KW-0812">Transmembrane</keyword>
<feature type="domain" description="C2" evidence="9">
    <location>
        <begin position="177"/>
        <end position="299"/>
    </location>
</feature>
<reference evidence="10 12" key="2">
    <citation type="journal article" date="2013" name="Nature">
        <title>Insights into bilaterian evolution from three spiralian genomes.</title>
        <authorList>
            <person name="Simakov O."/>
            <person name="Marletaz F."/>
            <person name="Cho S.J."/>
            <person name="Edsinger-Gonzales E."/>
            <person name="Havlak P."/>
            <person name="Hellsten U."/>
            <person name="Kuo D.H."/>
            <person name="Larsson T."/>
            <person name="Lv J."/>
            <person name="Arendt D."/>
            <person name="Savage R."/>
            <person name="Osoegawa K."/>
            <person name="de Jong P."/>
            <person name="Grimwood J."/>
            <person name="Chapman J.A."/>
            <person name="Shapiro H."/>
            <person name="Aerts A."/>
            <person name="Otillar R.P."/>
            <person name="Terry A.Y."/>
            <person name="Boore J.L."/>
            <person name="Grigoriev I.V."/>
            <person name="Lindberg D.R."/>
            <person name="Seaver E.C."/>
            <person name="Weisblat D.A."/>
            <person name="Putnam N.H."/>
            <person name="Rokhsar D.S."/>
        </authorList>
    </citation>
    <scope>NUCLEOTIDE SEQUENCE</scope>
    <source>
        <strain evidence="10 12">I ESC-2004</strain>
    </source>
</reference>